<evidence type="ECO:0000313" key="1">
    <source>
        <dbReference type="EMBL" id="KAG9478029.1"/>
    </source>
</evidence>
<keyword evidence="2" id="KW-1185">Reference proteome</keyword>
<gene>
    <name evidence="1" type="ORF">GDO78_013163</name>
</gene>
<name>A0A8J6EZ09_ELECQ</name>
<proteinExistence type="predicted"/>
<dbReference type="AlphaFoldDB" id="A0A8J6EZ09"/>
<dbReference type="EMBL" id="WNTK01000009">
    <property type="protein sequence ID" value="KAG9478029.1"/>
    <property type="molecule type" value="Genomic_DNA"/>
</dbReference>
<reference evidence="1" key="1">
    <citation type="thesis" date="2020" institute="ProQuest LLC" country="789 East Eisenhower Parkway, Ann Arbor, MI, USA">
        <title>Comparative Genomics and Chromosome Evolution.</title>
        <authorList>
            <person name="Mudd A.B."/>
        </authorList>
    </citation>
    <scope>NUCLEOTIDE SEQUENCE</scope>
    <source>
        <strain evidence="1">HN-11 Male</strain>
        <tissue evidence="1">Kidney and liver</tissue>
    </source>
</reference>
<dbReference type="Proteomes" id="UP000770717">
    <property type="component" value="Unassembled WGS sequence"/>
</dbReference>
<evidence type="ECO:0000313" key="2">
    <source>
        <dbReference type="Proteomes" id="UP000770717"/>
    </source>
</evidence>
<organism evidence="1 2">
    <name type="scientific">Eleutherodactylus coqui</name>
    <name type="common">Puerto Rican coqui</name>
    <dbReference type="NCBI Taxonomy" id="57060"/>
    <lineage>
        <taxon>Eukaryota</taxon>
        <taxon>Metazoa</taxon>
        <taxon>Chordata</taxon>
        <taxon>Craniata</taxon>
        <taxon>Vertebrata</taxon>
        <taxon>Euteleostomi</taxon>
        <taxon>Amphibia</taxon>
        <taxon>Batrachia</taxon>
        <taxon>Anura</taxon>
        <taxon>Neobatrachia</taxon>
        <taxon>Hyloidea</taxon>
        <taxon>Eleutherodactylidae</taxon>
        <taxon>Eleutherodactylinae</taxon>
        <taxon>Eleutherodactylus</taxon>
        <taxon>Eleutherodactylus</taxon>
    </lineage>
</organism>
<sequence length="77" mass="8844">MEFSFWKHFATVLHIDKSALVLQCFFQCLLLRDPVQNGFQKGVVQHREKTGFNSFHIRVCSHVAVDVGTDLQQISPL</sequence>
<protein>
    <submittedName>
        <fullName evidence="1">Uncharacterized protein</fullName>
    </submittedName>
</protein>
<comment type="caution">
    <text evidence="1">The sequence shown here is derived from an EMBL/GenBank/DDBJ whole genome shotgun (WGS) entry which is preliminary data.</text>
</comment>
<accession>A0A8J6EZ09</accession>